<evidence type="ECO:0000313" key="2">
    <source>
        <dbReference type="EMBL" id="CAD8993575.1"/>
    </source>
</evidence>
<name>A0A7S1N2V1_9EUGL</name>
<gene>
    <name evidence="2" type="ORF">EGYM00392_LOCUS4625</name>
</gene>
<accession>A0A7S1N2V1</accession>
<dbReference type="EMBL" id="HBGA01012178">
    <property type="protein sequence ID" value="CAD8993575.1"/>
    <property type="molecule type" value="Transcribed_RNA"/>
</dbReference>
<evidence type="ECO:0000256" key="1">
    <source>
        <dbReference type="SAM" id="MobiDB-lite"/>
    </source>
</evidence>
<organism evidence="2">
    <name type="scientific">Eutreptiella gymnastica</name>
    <dbReference type="NCBI Taxonomy" id="73025"/>
    <lineage>
        <taxon>Eukaryota</taxon>
        <taxon>Discoba</taxon>
        <taxon>Euglenozoa</taxon>
        <taxon>Euglenida</taxon>
        <taxon>Spirocuta</taxon>
        <taxon>Euglenophyceae</taxon>
        <taxon>Eutreptiales</taxon>
        <taxon>Eutreptiaceae</taxon>
        <taxon>Eutreptiella</taxon>
    </lineage>
</organism>
<sequence length="107" mass="12131">MGCVCLKYATPKDIGAFWGGNPYTRTSAYYRPGKVFLDTWDGCDVVEYGKRVMSRVRLTLHTGILCFGTNINPKKESEEQGQGPSERWRRVTGEERSAKEDNFKTEG</sequence>
<protein>
    <submittedName>
        <fullName evidence="2">Uncharacterized protein</fullName>
    </submittedName>
</protein>
<dbReference type="AlphaFoldDB" id="A0A7S1N2V1"/>
<feature type="region of interest" description="Disordered" evidence="1">
    <location>
        <begin position="74"/>
        <end position="107"/>
    </location>
</feature>
<feature type="compositionally biased region" description="Basic and acidic residues" evidence="1">
    <location>
        <begin position="86"/>
        <end position="107"/>
    </location>
</feature>
<reference evidence="2" key="1">
    <citation type="submission" date="2021-01" db="EMBL/GenBank/DDBJ databases">
        <authorList>
            <person name="Corre E."/>
            <person name="Pelletier E."/>
            <person name="Niang G."/>
            <person name="Scheremetjew M."/>
            <person name="Finn R."/>
            <person name="Kale V."/>
            <person name="Holt S."/>
            <person name="Cochrane G."/>
            <person name="Meng A."/>
            <person name="Brown T."/>
            <person name="Cohen L."/>
        </authorList>
    </citation>
    <scope>NUCLEOTIDE SEQUENCE</scope>
    <source>
        <strain evidence="2">NIES-381</strain>
    </source>
</reference>
<proteinExistence type="predicted"/>